<comment type="subunit">
    <text evidence="9">Homodimer.</text>
</comment>
<dbReference type="PANTHER" id="PTHR43210:SF2">
    <property type="entry name" value="ATP-DEPENDENT DETHIOBIOTIN SYNTHETASE BIOD 2"/>
    <property type="match status" value="1"/>
</dbReference>
<keyword evidence="4 9" id="KW-0547">Nucleotide-binding</keyword>
<feature type="binding site" evidence="9">
    <location>
        <begin position="13"/>
        <end position="18"/>
    </location>
    <ligand>
        <name>ATP</name>
        <dbReference type="ChEBI" id="CHEBI:30616"/>
    </ligand>
</feature>
<keyword evidence="2 9" id="KW-0436">Ligase</keyword>
<keyword evidence="6 9" id="KW-0067">ATP-binding</keyword>
<keyword evidence="3 9" id="KW-0479">Metal-binding</keyword>
<evidence type="ECO:0000256" key="1">
    <source>
        <dbReference type="ARBA" id="ARBA00022490"/>
    </source>
</evidence>
<keyword evidence="1 9" id="KW-0963">Cytoplasm</keyword>
<dbReference type="EC" id="6.3.3.3" evidence="9"/>
<dbReference type="PIRSF" id="PIRSF006755">
    <property type="entry name" value="DTB_synth"/>
    <property type="match status" value="1"/>
</dbReference>
<keyword evidence="11" id="KW-1185">Reference proteome</keyword>
<dbReference type="FunFam" id="3.40.50.300:FF:000292">
    <property type="entry name" value="ATP-dependent dethiobiotin synthetase BioD"/>
    <property type="match status" value="1"/>
</dbReference>
<dbReference type="PATRIC" id="fig|380242.3.peg.2735"/>
<gene>
    <name evidence="9" type="primary">bioD</name>
    <name evidence="10" type="ORF">BROFUL_02192</name>
</gene>
<feature type="binding site" evidence="9">
    <location>
        <position position="55"/>
    </location>
    <ligand>
        <name>ATP</name>
        <dbReference type="ChEBI" id="CHEBI:30616"/>
    </ligand>
</feature>
<dbReference type="GO" id="GO:0000287">
    <property type="term" value="F:magnesium ion binding"/>
    <property type="evidence" value="ECO:0007669"/>
    <property type="project" value="UniProtKB-UniRule"/>
</dbReference>
<comment type="catalytic activity">
    <reaction evidence="8">
        <text>(7R,8S)-8-amino-7-(carboxyamino)nonanoate + ATP = (4R,5S)-dethiobiotin + ADP + phosphate + H(+)</text>
        <dbReference type="Rhea" id="RHEA:63684"/>
        <dbReference type="ChEBI" id="CHEBI:15378"/>
        <dbReference type="ChEBI" id="CHEBI:30616"/>
        <dbReference type="ChEBI" id="CHEBI:43474"/>
        <dbReference type="ChEBI" id="CHEBI:149470"/>
        <dbReference type="ChEBI" id="CHEBI:149473"/>
        <dbReference type="ChEBI" id="CHEBI:456216"/>
    </reaction>
</comment>
<accession>A0A0M2UVT2</accession>
<dbReference type="SUPFAM" id="SSF52540">
    <property type="entry name" value="P-loop containing nucleoside triphosphate hydrolases"/>
    <property type="match status" value="1"/>
</dbReference>
<comment type="catalytic activity">
    <reaction evidence="9">
        <text>(7R,8S)-7,8-diammoniononanoate + CO2 + ATP = (4R,5S)-dethiobiotin + ADP + phosphate + 3 H(+)</text>
        <dbReference type="Rhea" id="RHEA:15805"/>
        <dbReference type="ChEBI" id="CHEBI:15378"/>
        <dbReference type="ChEBI" id="CHEBI:16526"/>
        <dbReference type="ChEBI" id="CHEBI:30616"/>
        <dbReference type="ChEBI" id="CHEBI:43474"/>
        <dbReference type="ChEBI" id="CHEBI:149469"/>
        <dbReference type="ChEBI" id="CHEBI:149473"/>
        <dbReference type="ChEBI" id="CHEBI:456216"/>
        <dbReference type="EC" id="6.3.3.3"/>
    </reaction>
</comment>
<keyword evidence="5 9" id="KW-0093">Biotin biosynthesis</keyword>
<feature type="active site" evidence="9">
    <location>
        <position position="38"/>
    </location>
</feature>
<feature type="binding site" evidence="9">
    <location>
        <begin position="116"/>
        <end position="119"/>
    </location>
    <ligand>
        <name>ATP</name>
        <dbReference type="ChEBI" id="CHEBI:30616"/>
    </ligand>
</feature>
<dbReference type="UniPathway" id="UPA00078">
    <property type="reaction ID" value="UER00161"/>
</dbReference>
<comment type="cofactor">
    <cofactor evidence="9">
        <name>Mg(2+)</name>
        <dbReference type="ChEBI" id="CHEBI:18420"/>
    </cofactor>
</comment>
<evidence type="ECO:0000256" key="2">
    <source>
        <dbReference type="ARBA" id="ARBA00022598"/>
    </source>
</evidence>
<feature type="binding site" evidence="9">
    <location>
        <position position="17"/>
    </location>
    <ligand>
        <name>Mg(2+)</name>
        <dbReference type="ChEBI" id="CHEBI:18420"/>
    </ligand>
</feature>
<sequence length="236" mass="25865">MGRGYFITGTDTGVGKTIVAGGLAALYKDKGLDAGVMKPVATGCKRINNALVSEDAVFLKRAAEVDDEYALINPVSLEQPLAPTVAARLSNTKIDLEKIRMNYDSLCEKHDYLIIEGVGGLLVPIEAYYFVVDLASEMELPIIVVCRSNLGTINHTLLTVSYAREHGLDVKGIIMNDIKENGDDVVKKTSADEIQRLTGLPLLGIIPFDKRLDVTQFNKEALLNIFRDKIDKDIII</sequence>
<protein>
    <recommendedName>
        <fullName evidence="9">ATP-dependent dethiobiotin synthetase BioD</fullName>
        <ecNumber evidence="9">6.3.3.3</ecNumber>
    </recommendedName>
    <alternativeName>
        <fullName evidence="9">DTB synthetase</fullName>
        <shortName evidence="9">DTBS</shortName>
    </alternativeName>
    <alternativeName>
        <fullName evidence="9">Dethiobiotin synthase</fullName>
    </alternativeName>
</protein>
<evidence type="ECO:0000256" key="5">
    <source>
        <dbReference type="ARBA" id="ARBA00022756"/>
    </source>
</evidence>
<dbReference type="GO" id="GO:0042803">
    <property type="term" value="F:protein homodimerization activity"/>
    <property type="evidence" value="ECO:0007669"/>
    <property type="project" value="UniProtKB-ARBA"/>
</dbReference>
<dbReference type="CDD" id="cd03109">
    <property type="entry name" value="DTBS"/>
    <property type="match status" value="1"/>
</dbReference>
<dbReference type="GO" id="GO:0005524">
    <property type="term" value="F:ATP binding"/>
    <property type="evidence" value="ECO:0007669"/>
    <property type="project" value="UniProtKB-UniRule"/>
</dbReference>
<evidence type="ECO:0000256" key="6">
    <source>
        <dbReference type="ARBA" id="ARBA00022840"/>
    </source>
</evidence>
<feature type="binding site" evidence="9">
    <location>
        <position position="42"/>
    </location>
    <ligand>
        <name>substrate</name>
    </ligand>
</feature>
<comment type="caution">
    <text evidence="10">The sequence shown here is derived from an EMBL/GenBank/DDBJ whole genome shotgun (WGS) entry which is preliminary data.</text>
</comment>
<dbReference type="Gene3D" id="3.40.50.300">
    <property type="entry name" value="P-loop containing nucleotide triphosphate hydrolases"/>
    <property type="match status" value="1"/>
</dbReference>
<feature type="binding site" evidence="9">
    <location>
        <position position="116"/>
    </location>
    <ligand>
        <name>Mg(2+)</name>
        <dbReference type="ChEBI" id="CHEBI:18420"/>
    </ligand>
</feature>
<comment type="caution">
    <text evidence="9">Lacks conserved residue(s) required for the propagation of feature annotation.</text>
</comment>
<dbReference type="Proteomes" id="UP000034954">
    <property type="component" value="Unassembled WGS sequence"/>
</dbReference>
<dbReference type="PANTHER" id="PTHR43210">
    <property type="entry name" value="DETHIOBIOTIN SYNTHETASE"/>
    <property type="match status" value="1"/>
</dbReference>
<comment type="pathway">
    <text evidence="9">Cofactor biosynthesis; biotin biosynthesis; biotin from 7,8-diaminononanoate: step 1/2.</text>
</comment>
<organism evidence="10 11">
    <name type="scientific">Candidatus Brocadia fulgida</name>
    <dbReference type="NCBI Taxonomy" id="380242"/>
    <lineage>
        <taxon>Bacteria</taxon>
        <taxon>Pseudomonadati</taxon>
        <taxon>Planctomycetota</taxon>
        <taxon>Candidatus Brocadiia</taxon>
        <taxon>Candidatus Brocadiales</taxon>
        <taxon>Candidatus Brocadiaceae</taxon>
        <taxon>Candidatus Brocadia</taxon>
    </lineage>
</organism>
<feature type="binding site" evidence="9">
    <location>
        <begin position="176"/>
        <end position="177"/>
    </location>
    <ligand>
        <name>ATP</name>
        <dbReference type="ChEBI" id="CHEBI:30616"/>
    </ligand>
</feature>
<name>A0A0M2UVT2_9BACT</name>
<dbReference type="InterPro" id="IPR004472">
    <property type="entry name" value="DTB_synth_BioD"/>
</dbReference>
<dbReference type="Pfam" id="PF13500">
    <property type="entry name" value="AAA_26"/>
    <property type="match status" value="1"/>
</dbReference>
<dbReference type="AlphaFoldDB" id="A0A0M2UVT2"/>
<evidence type="ECO:0000256" key="9">
    <source>
        <dbReference type="HAMAP-Rule" id="MF_00336"/>
    </source>
</evidence>
<comment type="function">
    <text evidence="9">Catalyzes a mechanistically unusual reaction, the ATP-dependent insertion of CO2 between the N7 and N8 nitrogen atoms of 7,8-diaminopelargonic acid (DAPA, also called 7,8-diammoniononanoate) to form a ureido ring.</text>
</comment>
<feature type="binding site" evidence="9">
    <location>
        <position position="55"/>
    </location>
    <ligand>
        <name>Mg(2+)</name>
        <dbReference type="ChEBI" id="CHEBI:18420"/>
    </ligand>
</feature>
<comment type="similarity">
    <text evidence="9">Belongs to the dethiobiotin synthetase family.</text>
</comment>
<evidence type="ECO:0000256" key="8">
    <source>
        <dbReference type="ARBA" id="ARBA00047386"/>
    </source>
</evidence>
<comment type="subcellular location">
    <subcellularLocation>
        <location evidence="9">Cytoplasm</location>
    </subcellularLocation>
</comment>
<keyword evidence="7 9" id="KW-0460">Magnesium</keyword>
<dbReference type="NCBIfam" id="TIGR00347">
    <property type="entry name" value="bioD"/>
    <property type="match status" value="1"/>
</dbReference>
<dbReference type="EMBL" id="LAQJ01000218">
    <property type="protein sequence ID" value="KKO19096.1"/>
    <property type="molecule type" value="Genomic_DNA"/>
</dbReference>
<proteinExistence type="inferred from homology"/>
<reference evidence="10 11" key="1">
    <citation type="journal article" date="2013" name="BMC Microbiol.">
        <title>Identification of the type II cytochrome c maturation pathway in anammox bacteria by comparative genomics.</title>
        <authorList>
            <person name="Ferousi C."/>
            <person name="Speth D.R."/>
            <person name="Reimann J."/>
            <person name="Op den Camp H.J."/>
            <person name="Allen J.W."/>
            <person name="Keltjens J.T."/>
            <person name="Jetten M.S."/>
        </authorList>
    </citation>
    <scope>NUCLEOTIDE SEQUENCE [LARGE SCALE GENOMIC DNA]</scope>
    <source>
        <strain evidence="10">RU1</strain>
    </source>
</reference>
<dbReference type="InterPro" id="IPR027417">
    <property type="entry name" value="P-loop_NTPase"/>
</dbReference>
<dbReference type="HAMAP" id="MF_00336">
    <property type="entry name" value="BioD"/>
    <property type="match status" value="1"/>
</dbReference>
<evidence type="ECO:0000256" key="7">
    <source>
        <dbReference type="ARBA" id="ARBA00022842"/>
    </source>
</evidence>
<dbReference type="GO" id="GO:0004141">
    <property type="term" value="F:dethiobiotin synthase activity"/>
    <property type="evidence" value="ECO:0007669"/>
    <property type="project" value="UniProtKB-UniRule"/>
</dbReference>
<dbReference type="GO" id="GO:0009102">
    <property type="term" value="P:biotin biosynthetic process"/>
    <property type="evidence" value="ECO:0007669"/>
    <property type="project" value="UniProtKB-UniRule"/>
</dbReference>
<evidence type="ECO:0000256" key="3">
    <source>
        <dbReference type="ARBA" id="ARBA00022723"/>
    </source>
</evidence>
<evidence type="ECO:0000313" key="10">
    <source>
        <dbReference type="EMBL" id="KKO19096.1"/>
    </source>
</evidence>
<evidence type="ECO:0000256" key="4">
    <source>
        <dbReference type="ARBA" id="ARBA00022741"/>
    </source>
</evidence>
<evidence type="ECO:0000313" key="11">
    <source>
        <dbReference type="Proteomes" id="UP000034954"/>
    </source>
</evidence>
<dbReference type="GO" id="GO:0005829">
    <property type="term" value="C:cytosol"/>
    <property type="evidence" value="ECO:0007669"/>
    <property type="project" value="TreeGrafter"/>
</dbReference>